<accession>A0A9N7N2D6</accession>
<evidence type="ECO:0000256" key="2">
    <source>
        <dbReference type="PIRSR" id="PIRSR600246-1"/>
    </source>
</evidence>
<dbReference type="PANTHER" id="PTHR10188">
    <property type="entry name" value="L-ASPARAGINASE"/>
    <property type="match status" value="1"/>
</dbReference>
<evidence type="ECO:0000313" key="4">
    <source>
        <dbReference type="EMBL" id="CAA0820785.1"/>
    </source>
</evidence>
<dbReference type="SUPFAM" id="SSF56235">
    <property type="entry name" value="N-terminal nucleophile aminohydrolases (Ntn hydrolases)"/>
    <property type="match status" value="1"/>
</dbReference>
<dbReference type="InterPro" id="IPR029055">
    <property type="entry name" value="Ntn_hydrolases_N"/>
</dbReference>
<dbReference type="InterPro" id="IPR000246">
    <property type="entry name" value="Peptidase_T2"/>
</dbReference>
<protein>
    <submittedName>
        <fullName evidence="4">Threonine aspartase</fullName>
    </submittedName>
</protein>
<sequence>MDCEPADRNPRFFVAVHVGAGYHAPSDEEALRSAMKRACRAAASVLREGGGGCMDAVAAAIQILEDDPCINAGRGSNLSEDGQVECDASLMDGDSGVFGAVGAVQGVRNPIQVALLLAKEQILGSSLLGRISPMFLVGEGARIWAKSRGIASDDTVEEANEWLVTERARDRWNRYRTMLDHAKAISNAATSEAYLSNAKEQFIKPYPLQKLDEDAVADTVGVICVDSEGHIASGASSGGIALKVSGRVGLAGMYGSGCWASSKGPFGASSIVGCCVSGAGEYLMKAFAARECCVSASLSQAGPISGCVKVVKPLLENDKRGSEKSAGVLLVQADTCYVGPDARAKLKAVEIAAAYTSPSFGVGYFGSSMKRPKVSILRSKKPQNQNGVEQFAALINLDA</sequence>
<dbReference type="GO" id="GO:0051604">
    <property type="term" value="P:protein maturation"/>
    <property type="evidence" value="ECO:0007669"/>
    <property type="project" value="TreeGrafter"/>
</dbReference>
<evidence type="ECO:0000256" key="3">
    <source>
        <dbReference type="PIRSR" id="PIRSR600246-3"/>
    </source>
</evidence>
<dbReference type="Pfam" id="PF01112">
    <property type="entry name" value="Asparaginase_2"/>
    <property type="match status" value="1"/>
</dbReference>
<dbReference type="AlphaFoldDB" id="A0A9N7N2D6"/>
<dbReference type="GO" id="GO:0004298">
    <property type="term" value="F:threonine-type endopeptidase activity"/>
    <property type="evidence" value="ECO:0007669"/>
    <property type="project" value="InterPro"/>
</dbReference>
<dbReference type="Proteomes" id="UP001153555">
    <property type="component" value="Unassembled WGS sequence"/>
</dbReference>
<comment type="subunit">
    <text evidence="1">Heterotetramer of two alpha and two beta chains arranged as a dimer of alpha/beta heterodimers.</text>
</comment>
<gene>
    <name evidence="4" type="ORF">SHERM_18787</name>
</gene>
<dbReference type="CDD" id="cd04514">
    <property type="entry name" value="Taspase1_like"/>
    <property type="match status" value="1"/>
</dbReference>
<evidence type="ECO:0000313" key="5">
    <source>
        <dbReference type="Proteomes" id="UP001153555"/>
    </source>
</evidence>
<dbReference type="GO" id="GO:0005737">
    <property type="term" value="C:cytoplasm"/>
    <property type="evidence" value="ECO:0007669"/>
    <property type="project" value="TreeGrafter"/>
</dbReference>
<keyword evidence="5" id="KW-1185">Reference proteome</keyword>
<reference evidence="4" key="1">
    <citation type="submission" date="2019-12" db="EMBL/GenBank/DDBJ databases">
        <authorList>
            <person name="Scholes J."/>
        </authorList>
    </citation>
    <scope>NUCLEOTIDE SEQUENCE</scope>
</reference>
<dbReference type="EMBL" id="CACSLK010020742">
    <property type="protein sequence ID" value="CAA0820785.1"/>
    <property type="molecule type" value="Genomic_DNA"/>
</dbReference>
<dbReference type="FunFam" id="3.60.20.30:FF:000004">
    <property type="entry name" value="Putative threonine aspartase isoform A"/>
    <property type="match status" value="1"/>
</dbReference>
<dbReference type="OrthoDB" id="77601at2759"/>
<comment type="caution">
    <text evidence="4">The sequence shown here is derived from an EMBL/GenBank/DDBJ whole genome shotgun (WGS) entry which is preliminary data.</text>
</comment>
<name>A0A9N7N2D6_STRHE</name>
<dbReference type="InterPro" id="IPR037464">
    <property type="entry name" value="Taspase1"/>
</dbReference>
<organism evidence="4 5">
    <name type="scientific">Striga hermonthica</name>
    <name type="common">Purple witchweed</name>
    <name type="synonym">Buchnera hermonthica</name>
    <dbReference type="NCBI Taxonomy" id="68872"/>
    <lineage>
        <taxon>Eukaryota</taxon>
        <taxon>Viridiplantae</taxon>
        <taxon>Streptophyta</taxon>
        <taxon>Embryophyta</taxon>
        <taxon>Tracheophyta</taxon>
        <taxon>Spermatophyta</taxon>
        <taxon>Magnoliopsida</taxon>
        <taxon>eudicotyledons</taxon>
        <taxon>Gunneridae</taxon>
        <taxon>Pentapetalae</taxon>
        <taxon>asterids</taxon>
        <taxon>lamiids</taxon>
        <taxon>Lamiales</taxon>
        <taxon>Orobanchaceae</taxon>
        <taxon>Buchnereae</taxon>
        <taxon>Striga</taxon>
    </lineage>
</organism>
<evidence type="ECO:0000256" key="1">
    <source>
        <dbReference type="ARBA" id="ARBA00011601"/>
    </source>
</evidence>
<dbReference type="Gene3D" id="3.60.20.30">
    <property type="entry name" value="(Glycosyl)asparaginase"/>
    <property type="match status" value="1"/>
</dbReference>
<feature type="site" description="Cleavage; by autolysis" evidence="3">
    <location>
        <begin position="218"/>
        <end position="219"/>
    </location>
</feature>
<feature type="active site" description="Nucleophile" evidence="2">
    <location>
        <position position="219"/>
    </location>
</feature>
<dbReference type="PANTHER" id="PTHR10188:SF8">
    <property type="entry name" value="THREONINE ASPARTASE 1"/>
    <property type="match status" value="1"/>
</dbReference>
<proteinExistence type="predicted"/>